<evidence type="ECO:0000313" key="2">
    <source>
        <dbReference type="EMBL" id="PRP95135.1"/>
    </source>
</evidence>
<dbReference type="OrthoDB" id="5497493at2"/>
<reference evidence="2 3" key="1">
    <citation type="submission" date="2018-03" db="EMBL/GenBank/DDBJ databases">
        <title>Draft Genome Sequences of the Obligatory Marine Myxobacteria Enhygromyxa salina SWB007.</title>
        <authorList>
            <person name="Poehlein A."/>
            <person name="Moghaddam J.A."/>
            <person name="Harms H."/>
            <person name="Alanjari M."/>
            <person name="Koenig G.M."/>
            <person name="Daniel R."/>
            <person name="Schaeberle T.F."/>
        </authorList>
    </citation>
    <scope>NUCLEOTIDE SEQUENCE [LARGE SCALE GENOMIC DNA]</scope>
    <source>
        <strain evidence="2 3">SWB007</strain>
    </source>
</reference>
<feature type="region of interest" description="Disordered" evidence="1">
    <location>
        <begin position="61"/>
        <end position="98"/>
    </location>
</feature>
<accession>A0A2S9XQK1</accession>
<protein>
    <submittedName>
        <fullName evidence="2">Uncharacterized protein</fullName>
    </submittedName>
</protein>
<proteinExistence type="predicted"/>
<name>A0A2S9XQK1_9BACT</name>
<dbReference type="CDD" id="cd00657">
    <property type="entry name" value="Ferritin_like"/>
    <property type="match status" value="1"/>
</dbReference>
<gene>
    <name evidence="2" type="ORF">ENSA7_74490</name>
</gene>
<dbReference type="Proteomes" id="UP000238823">
    <property type="component" value="Unassembled WGS sequence"/>
</dbReference>
<dbReference type="EMBL" id="PVNL01000138">
    <property type="protein sequence ID" value="PRP95135.1"/>
    <property type="molecule type" value="Genomic_DNA"/>
</dbReference>
<evidence type="ECO:0000313" key="3">
    <source>
        <dbReference type="Proteomes" id="UP000238823"/>
    </source>
</evidence>
<organism evidence="2 3">
    <name type="scientific">Enhygromyxa salina</name>
    <dbReference type="NCBI Taxonomy" id="215803"/>
    <lineage>
        <taxon>Bacteria</taxon>
        <taxon>Pseudomonadati</taxon>
        <taxon>Myxococcota</taxon>
        <taxon>Polyangia</taxon>
        <taxon>Nannocystales</taxon>
        <taxon>Nannocystaceae</taxon>
        <taxon>Enhygromyxa</taxon>
    </lineage>
</organism>
<dbReference type="RefSeq" id="WP_106094217.1">
    <property type="nucleotide sequence ID" value="NZ_PVNL01000138.1"/>
</dbReference>
<dbReference type="InterPro" id="IPR009078">
    <property type="entry name" value="Ferritin-like_SF"/>
</dbReference>
<comment type="caution">
    <text evidence="2">The sequence shown here is derived from an EMBL/GenBank/DDBJ whole genome shotgun (WGS) entry which is preliminary data.</text>
</comment>
<sequence length="383" mass="40679">MIVHDVSRLIALTLVTTSAGGCGWLFACGKDESYSTPLSVSDWNVTPATYANIVARAKEVGGSDGLDDSATPDPGETGDTGDTGETGDTGDTGDTGVDTMAWDELDATQQCNLACAFAVGEADVYLTDYQYADTLTINTCALTIPTADADGTLSCTATFDHRDICIGGRRPLGWQAQRAPITCAQQQLDGIAVMEQVSITAFMELAAQLEARGGPAELVARCRAAALDERRHVELVVELGAARPKATLEPAAATTLLAEIALHNAVEGCVTETWAALLARHQAEHAPELRVREAFEQIAADEARHAQLAWELHAYFMQVLEPGVAREVERARARALAGLERTASQQALAVPREVREALGLPEPRVAGALASDFGWRLAQRPAA</sequence>
<dbReference type="AlphaFoldDB" id="A0A2S9XQK1"/>
<dbReference type="SUPFAM" id="SSF47240">
    <property type="entry name" value="Ferritin-like"/>
    <property type="match status" value="1"/>
</dbReference>
<evidence type="ECO:0000256" key="1">
    <source>
        <dbReference type="SAM" id="MobiDB-lite"/>
    </source>
</evidence>